<dbReference type="Proteomes" id="UP000176651">
    <property type="component" value="Unassembled WGS sequence"/>
</dbReference>
<gene>
    <name evidence="2" type="ORF">A2V68_01250</name>
</gene>
<evidence type="ECO:0000313" key="2">
    <source>
        <dbReference type="EMBL" id="OGB74358.1"/>
    </source>
</evidence>
<dbReference type="PANTHER" id="PTHR11669">
    <property type="entry name" value="REPLICATION FACTOR C / DNA POLYMERASE III GAMMA-TAU SUBUNIT"/>
    <property type="match status" value="1"/>
</dbReference>
<dbReference type="SMART" id="SM00382">
    <property type="entry name" value="AAA"/>
    <property type="match status" value="1"/>
</dbReference>
<evidence type="ECO:0000259" key="1">
    <source>
        <dbReference type="SMART" id="SM00382"/>
    </source>
</evidence>
<dbReference type="PANTHER" id="PTHR11669:SF8">
    <property type="entry name" value="DNA POLYMERASE III SUBUNIT DELTA"/>
    <property type="match status" value="1"/>
</dbReference>
<dbReference type="Pfam" id="PF13177">
    <property type="entry name" value="DNA_pol3_delta2"/>
    <property type="match status" value="1"/>
</dbReference>
<dbReference type="InterPro" id="IPR003593">
    <property type="entry name" value="AAA+_ATPase"/>
</dbReference>
<sequence length="328" mass="36151">MVKILEENLSQIEGHAAAKSLLSKLLNQGTSPVFLLVGPPHVGKGFLARALAASIHGIAYTGKPHIDTLIFDELLSAHSEEGEKKWKRSVDALIHFVHLSPAASRHKVIIIDDIDRLSHAAANALLKTLEEPPGDVRILLTAQDIDSVLPTIRSRAQLVRLNYLTDDEMRRYIAQGGRGVPEAQEIMVLANGAVGKAKQLLGDKDLLKRQRSYLETFENLLRGRVIAGLKTAELREREAAEEMVEVWINLARRLWLATTSGQDSPVVSAWASLVEPPELLVLIKRLEEVLESLRGGANVRIALESLVIGWSWGAKVPPRGYNQSPNRV</sequence>
<feature type="domain" description="AAA+ ATPase" evidence="1">
    <location>
        <begin position="30"/>
        <end position="164"/>
    </location>
</feature>
<dbReference type="InterPro" id="IPR050238">
    <property type="entry name" value="DNA_Rep/Repair_Clamp_Loader"/>
</dbReference>
<comment type="caution">
    <text evidence="2">The sequence shown here is derived from an EMBL/GenBank/DDBJ whole genome shotgun (WGS) entry which is preliminary data.</text>
</comment>
<name>A0A1F4NST0_UNCK3</name>
<dbReference type="STRING" id="1798535.A2V68_01250"/>
<accession>A0A1F4NST0</accession>
<dbReference type="AlphaFoldDB" id="A0A1F4NST0"/>
<dbReference type="InterPro" id="IPR027417">
    <property type="entry name" value="P-loop_NTPase"/>
</dbReference>
<evidence type="ECO:0000313" key="3">
    <source>
        <dbReference type="Proteomes" id="UP000176651"/>
    </source>
</evidence>
<dbReference type="EMBL" id="META01000003">
    <property type="protein sequence ID" value="OGB74358.1"/>
    <property type="molecule type" value="Genomic_DNA"/>
</dbReference>
<dbReference type="Gene3D" id="3.40.50.300">
    <property type="entry name" value="P-loop containing nucleotide triphosphate hydrolases"/>
    <property type="match status" value="1"/>
</dbReference>
<reference evidence="2 3" key="1">
    <citation type="journal article" date="2016" name="Nat. Commun.">
        <title>Thousands of microbial genomes shed light on interconnected biogeochemical processes in an aquifer system.</title>
        <authorList>
            <person name="Anantharaman K."/>
            <person name="Brown C.T."/>
            <person name="Hug L.A."/>
            <person name="Sharon I."/>
            <person name="Castelle C.J."/>
            <person name="Probst A.J."/>
            <person name="Thomas B.C."/>
            <person name="Singh A."/>
            <person name="Wilkins M.J."/>
            <person name="Karaoz U."/>
            <person name="Brodie E.L."/>
            <person name="Williams K.H."/>
            <person name="Hubbard S.S."/>
            <person name="Banfield J.F."/>
        </authorList>
    </citation>
    <scope>NUCLEOTIDE SEQUENCE [LARGE SCALE GENOMIC DNA]</scope>
</reference>
<protein>
    <recommendedName>
        <fullName evidence="1">AAA+ ATPase domain-containing protein</fullName>
    </recommendedName>
</protein>
<dbReference type="GO" id="GO:0006261">
    <property type="term" value="P:DNA-templated DNA replication"/>
    <property type="evidence" value="ECO:0007669"/>
    <property type="project" value="TreeGrafter"/>
</dbReference>
<dbReference type="SUPFAM" id="SSF52540">
    <property type="entry name" value="P-loop containing nucleoside triphosphate hydrolases"/>
    <property type="match status" value="1"/>
</dbReference>
<dbReference type="CDD" id="cd00009">
    <property type="entry name" value="AAA"/>
    <property type="match status" value="1"/>
</dbReference>
<organism evidence="2 3">
    <name type="scientific">candidate division Kazan bacterium RBG_13_50_9</name>
    <dbReference type="NCBI Taxonomy" id="1798535"/>
    <lineage>
        <taxon>Bacteria</taxon>
        <taxon>Bacteria division Kazan-3B-28</taxon>
    </lineage>
</organism>
<proteinExistence type="predicted"/>